<dbReference type="SUPFAM" id="SSF51735">
    <property type="entry name" value="NAD(P)-binding Rossmann-fold domains"/>
    <property type="match status" value="1"/>
</dbReference>
<dbReference type="Proteomes" id="UP000828390">
    <property type="component" value="Unassembled WGS sequence"/>
</dbReference>
<gene>
    <name evidence="1" type="ORF">DPMN_137325</name>
</gene>
<dbReference type="OrthoDB" id="37659at2759"/>
<protein>
    <submittedName>
        <fullName evidence="1">Uncharacterized protein</fullName>
    </submittedName>
</protein>
<keyword evidence="2" id="KW-1185">Reference proteome</keyword>
<evidence type="ECO:0000313" key="1">
    <source>
        <dbReference type="EMBL" id="KAH3808963.1"/>
    </source>
</evidence>
<reference evidence="1" key="1">
    <citation type="journal article" date="2019" name="bioRxiv">
        <title>The Genome of the Zebra Mussel, Dreissena polymorpha: A Resource for Invasive Species Research.</title>
        <authorList>
            <person name="McCartney M.A."/>
            <person name="Auch B."/>
            <person name="Kono T."/>
            <person name="Mallez S."/>
            <person name="Zhang Y."/>
            <person name="Obille A."/>
            <person name="Becker A."/>
            <person name="Abrahante J.E."/>
            <person name="Garbe J."/>
            <person name="Badalamenti J.P."/>
            <person name="Herman A."/>
            <person name="Mangelson H."/>
            <person name="Liachko I."/>
            <person name="Sullivan S."/>
            <person name="Sone E.D."/>
            <person name="Koren S."/>
            <person name="Silverstein K.A.T."/>
            <person name="Beckman K.B."/>
            <person name="Gohl D.M."/>
        </authorList>
    </citation>
    <scope>NUCLEOTIDE SEQUENCE</scope>
    <source>
        <strain evidence="1">Duluth1</strain>
        <tissue evidence="1">Whole animal</tissue>
    </source>
</reference>
<proteinExistence type="predicted"/>
<sequence>MHLVGKVALVTGGASGMGRGFAEALLKAAAKKGTLRGLRLAMYYLSVDHEGRGGLHCQRGQHGGFEFEPILACVRLHEGRNHSRYAMLCSIRGGQEVKHPTQRAVSGVRRHAHV</sequence>
<reference evidence="1" key="2">
    <citation type="submission" date="2020-11" db="EMBL/GenBank/DDBJ databases">
        <authorList>
            <person name="McCartney M.A."/>
            <person name="Auch B."/>
            <person name="Kono T."/>
            <person name="Mallez S."/>
            <person name="Becker A."/>
            <person name="Gohl D.M."/>
            <person name="Silverstein K.A.T."/>
            <person name="Koren S."/>
            <person name="Bechman K.B."/>
            <person name="Herman A."/>
            <person name="Abrahante J.E."/>
            <person name="Garbe J."/>
        </authorList>
    </citation>
    <scope>NUCLEOTIDE SEQUENCE</scope>
    <source>
        <strain evidence="1">Duluth1</strain>
        <tissue evidence="1">Whole animal</tissue>
    </source>
</reference>
<dbReference type="AlphaFoldDB" id="A0A9D4G591"/>
<organism evidence="1 2">
    <name type="scientific">Dreissena polymorpha</name>
    <name type="common">Zebra mussel</name>
    <name type="synonym">Mytilus polymorpha</name>
    <dbReference type="NCBI Taxonomy" id="45954"/>
    <lineage>
        <taxon>Eukaryota</taxon>
        <taxon>Metazoa</taxon>
        <taxon>Spiralia</taxon>
        <taxon>Lophotrochozoa</taxon>
        <taxon>Mollusca</taxon>
        <taxon>Bivalvia</taxon>
        <taxon>Autobranchia</taxon>
        <taxon>Heteroconchia</taxon>
        <taxon>Euheterodonta</taxon>
        <taxon>Imparidentia</taxon>
        <taxon>Neoheterodontei</taxon>
        <taxon>Myida</taxon>
        <taxon>Dreissenoidea</taxon>
        <taxon>Dreissenidae</taxon>
        <taxon>Dreissena</taxon>
    </lineage>
</organism>
<evidence type="ECO:0000313" key="2">
    <source>
        <dbReference type="Proteomes" id="UP000828390"/>
    </source>
</evidence>
<dbReference type="EMBL" id="JAIWYP010000006">
    <property type="protein sequence ID" value="KAH3808963.1"/>
    <property type="molecule type" value="Genomic_DNA"/>
</dbReference>
<comment type="caution">
    <text evidence="1">The sequence shown here is derived from an EMBL/GenBank/DDBJ whole genome shotgun (WGS) entry which is preliminary data.</text>
</comment>
<accession>A0A9D4G591</accession>
<dbReference type="InterPro" id="IPR036291">
    <property type="entry name" value="NAD(P)-bd_dom_sf"/>
</dbReference>
<name>A0A9D4G591_DREPO</name>
<dbReference type="Gene3D" id="3.40.50.720">
    <property type="entry name" value="NAD(P)-binding Rossmann-like Domain"/>
    <property type="match status" value="1"/>
</dbReference>